<reference evidence="1" key="1">
    <citation type="journal article" date="2023" name="G3 (Bethesda)">
        <title>Whole genome assemblies of Zophobas morio and Tenebrio molitor.</title>
        <authorList>
            <person name="Kaur S."/>
            <person name="Stinson S.A."/>
            <person name="diCenzo G.C."/>
        </authorList>
    </citation>
    <scope>NUCLEOTIDE SEQUENCE</scope>
    <source>
        <strain evidence="1">QUZm001</strain>
    </source>
</reference>
<evidence type="ECO:0000313" key="1">
    <source>
        <dbReference type="EMBL" id="KAJ3651961.1"/>
    </source>
</evidence>
<proteinExistence type="predicted"/>
<protein>
    <submittedName>
        <fullName evidence="1">Uncharacterized protein</fullName>
    </submittedName>
</protein>
<keyword evidence="2" id="KW-1185">Reference proteome</keyword>
<dbReference type="Proteomes" id="UP001168821">
    <property type="component" value="Unassembled WGS sequence"/>
</dbReference>
<dbReference type="EMBL" id="JALNTZ010000005">
    <property type="protein sequence ID" value="KAJ3651961.1"/>
    <property type="molecule type" value="Genomic_DNA"/>
</dbReference>
<sequence length="88" mass="9726">MCTEVWQIDGDCYIEGCVRKDGPPTLVRYCNDAIRTKEITEQCRTIDGAVLPIAPSLPGPDCAMFLQQIAGGRRNSNPDLSYCDSLMK</sequence>
<dbReference type="AlphaFoldDB" id="A0AA38IAN6"/>
<comment type="caution">
    <text evidence="1">The sequence shown here is derived from an EMBL/GenBank/DDBJ whole genome shotgun (WGS) entry which is preliminary data.</text>
</comment>
<gene>
    <name evidence="1" type="ORF">Zmor_017965</name>
</gene>
<evidence type="ECO:0000313" key="2">
    <source>
        <dbReference type="Proteomes" id="UP001168821"/>
    </source>
</evidence>
<name>A0AA38IAN6_9CUCU</name>
<organism evidence="1 2">
    <name type="scientific">Zophobas morio</name>
    <dbReference type="NCBI Taxonomy" id="2755281"/>
    <lineage>
        <taxon>Eukaryota</taxon>
        <taxon>Metazoa</taxon>
        <taxon>Ecdysozoa</taxon>
        <taxon>Arthropoda</taxon>
        <taxon>Hexapoda</taxon>
        <taxon>Insecta</taxon>
        <taxon>Pterygota</taxon>
        <taxon>Neoptera</taxon>
        <taxon>Endopterygota</taxon>
        <taxon>Coleoptera</taxon>
        <taxon>Polyphaga</taxon>
        <taxon>Cucujiformia</taxon>
        <taxon>Tenebrionidae</taxon>
        <taxon>Zophobas</taxon>
    </lineage>
</organism>
<accession>A0AA38IAN6</accession>